<dbReference type="RefSeq" id="WP_180840518.1">
    <property type="nucleotide sequence ID" value="NZ_CP059154.1"/>
</dbReference>
<evidence type="ECO:0000313" key="2">
    <source>
        <dbReference type="EMBL" id="QLK25329.1"/>
    </source>
</evidence>
<feature type="domain" description="DUF8154" evidence="1">
    <location>
        <begin position="6"/>
        <end position="167"/>
    </location>
</feature>
<dbReference type="GeneID" id="56144483"/>
<dbReference type="GO" id="GO:0003677">
    <property type="term" value="F:DNA binding"/>
    <property type="evidence" value="ECO:0007669"/>
    <property type="project" value="UniProtKB-KW"/>
</dbReference>
<sequence length="171" mass="18964">MRDESDPTAITDALEAAVDAFNEEGHGIPTYEETIDTDDDWTAQLTKGCTLLHAVEQIDGGGYHTATIELCFGAIERSIEAFALAEGGDELADFHDHTHCYDRASDLALLSNSTTDKLRGLYTENRTDSYYGGKRPTLEQAETVQSLAREIHRHVRNRIRDGGVCLCERTE</sequence>
<evidence type="ECO:0000313" key="3">
    <source>
        <dbReference type="Proteomes" id="UP000510869"/>
    </source>
</evidence>
<dbReference type="OrthoDB" id="237859at2157"/>
<dbReference type="KEGG" id="nay:HYG81_14720"/>
<dbReference type="InterPro" id="IPR058467">
    <property type="entry name" value="DUF8154"/>
</dbReference>
<organism evidence="2 3">
    <name type="scientific">Natrinema zhouii</name>
    <dbReference type="NCBI Taxonomy" id="1710539"/>
    <lineage>
        <taxon>Archaea</taxon>
        <taxon>Methanobacteriati</taxon>
        <taxon>Methanobacteriota</taxon>
        <taxon>Stenosarchaea group</taxon>
        <taxon>Halobacteria</taxon>
        <taxon>Halobacteriales</taxon>
        <taxon>Natrialbaceae</taxon>
        <taxon>Natrinema</taxon>
    </lineage>
</organism>
<gene>
    <name evidence="2" type="ORF">HYG81_14720</name>
</gene>
<name>A0A7D6CP48_9EURY</name>
<reference evidence="2 3" key="1">
    <citation type="submission" date="2020-07" db="EMBL/GenBank/DDBJ databases">
        <title>Natrinema (YPL30) sp. nov. and Haloterrigena xxxxxx (YPL8) sp. nov., isolated from a salt mine.</title>
        <authorList>
            <person name="Cui H."/>
        </authorList>
    </citation>
    <scope>NUCLEOTIDE SEQUENCE [LARGE SCALE GENOMIC DNA]</scope>
    <source>
        <strain evidence="2 3">YPL13</strain>
    </source>
</reference>
<keyword evidence="2" id="KW-0238">DNA-binding</keyword>
<dbReference type="Proteomes" id="UP000510869">
    <property type="component" value="Chromosome"/>
</dbReference>
<proteinExistence type="predicted"/>
<dbReference type="Pfam" id="PF26481">
    <property type="entry name" value="DUF8154"/>
    <property type="match status" value="1"/>
</dbReference>
<evidence type="ECO:0000259" key="1">
    <source>
        <dbReference type="Pfam" id="PF26481"/>
    </source>
</evidence>
<dbReference type="EMBL" id="CP059154">
    <property type="protein sequence ID" value="QLK25329.1"/>
    <property type="molecule type" value="Genomic_DNA"/>
</dbReference>
<dbReference type="AlphaFoldDB" id="A0A7D6CP48"/>
<protein>
    <submittedName>
        <fullName evidence="2">DNA-binding protein</fullName>
    </submittedName>
</protein>
<accession>A0A7D6CP48</accession>
<keyword evidence="3" id="KW-1185">Reference proteome</keyword>